<sequence>MAHCRAFASGRQCLAVRFQCEGVDGVAAYLQIGRHFIESRDAWMAQGDQRFFGLFAAHGQLGRQRAGKYLLGRFELLQRNLCQDLLGSIKVMLFISEVGSRQSQQRSLFRVLALRCLLEQLLKAGIRRAWKFAKARGGRAGTSRQQGSEAEGSEQPQASDHVVFLILDQIRGRSVPKRWPGCDVTDHKA</sequence>
<dbReference type="Proteomes" id="UP000219564">
    <property type="component" value="Unassembled WGS sequence"/>
</dbReference>
<comment type="caution">
    <text evidence="1">The sequence shown here is derived from an EMBL/GenBank/DDBJ whole genome shotgun (WGS) entry which is preliminary data.</text>
</comment>
<evidence type="ECO:0000313" key="1">
    <source>
        <dbReference type="EMBL" id="SOB51942.1"/>
    </source>
</evidence>
<dbReference type="AlphaFoldDB" id="A0AAX2H6M6"/>
<organism evidence="1 2">
    <name type="scientific">Pseudomonas lundensis</name>
    <dbReference type="NCBI Taxonomy" id="86185"/>
    <lineage>
        <taxon>Bacteria</taxon>
        <taxon>Pseudomonadati</taxon>
        <taxon>Pseudomonadota</taxon>
        <taxon>Gammaproteobacteria</taxon>
        <taxon>Pseudomonadales</taxon>
        <taxon>Pseudomonadaceae</taxon>
        <taxon>Pseudomonas</taxon>
    </lineage>
</organism>
<protein>
    <submittedName>
        <fullName evidence="1">Uncharacterized protein</fullName>
    </submittedName>
</protein>
<name>A0AAX2H6M6_9PSED</name>
<reference evidence="1 2" key="1">
    <citation type="submission" date="2017-08" db="EMBL/GenBank/DDBJ databases">
        <authorList>
            <person name="Chaillou S."/>
        </authorList>
    </citation>
    <scope>NUCLEOTIDE SEQUENCE [LARGE SCALE GENOMIC DNA]</scope>
    <source>
        <strain evidence="1 2">MFPA15A1205</strain>
    </source>
</reference>
<dbReference type="EMBL" id="OBKZ01000015">
    <property type="protein sequence ID" value="SOB51942.1"/>
    <property type="molecule type" value="Genomic_DNA"/>
</dbReference>
<accession>A0AAX2H6M6</accession>
<gene>
    <name evidence="1" type="ORF">PLUA15_220035</name>
</gene>
<evidence type="ECO:0000313" key="2">
    <source>
        <dbReference type="Proteomes" id="UP000219564"/>
    </source>
</evidence>
<proteinExistence type="predicted"/>